<dbReference type="PANTHER" id="PTHR13318">
    <property type="entry name" value="PARTNER OF PAIRED, ISOFORM B-RELATED"/>
    <property type="match status" value="1"/>
</dbReference>
<proteinExistence type="predicted"/>
<dbReference type="GO" id="GO:0031146">
    <property type="term" value="P:SCF-dependent proteasomal ubiquitin-dependent protein catabolic process"/>
    <property type="evidence" value="ECO:0007669"/>
    <property type="project" value="TreeGrafter"/>
</dbReference>
<protein>
    <submittedName>
        <fullName evidence="2">Uncharacterized protein LOC117574338</fullName>
    </submittedName>
</protein>
<dbReference type="Proteomes" id="UP000515160">
    <property type="component" value="Chromosome 2R"/>
</dbReference>
<reference evidence="2" key="1">
    <citation type="submission" date="2025-08" db="UniProtKB">
        <authorList>
            <consortium name="RefSeq"/>
        </authorList>
    </citation>
    <scope>IDENTIFICATION</scope>
    <source>
        <strain evidence="2">15112-1751.03</strain>
        <tissue evidence="2">Whole Adult</tissue>
    </source>
</reference>
<dbReference type="GeneID" id="117574338"/>
<sequence>MLHTARATHKLNSKFRGKSRKRVAKMSNPETMAVLKRFETTDQVVLRRDARLLPKVIADVWRECFTHLDLYEFQQQLPGDSLLSFLRKMRRHFVSVEFRSELLQEQLNLLDRSGIAELPLVRDCVIRCDSNGTENATQWPLHTLPKFFKYLTQLQMHMPVHVGFIEHFKLLKSLTLHNVVSKEALSAIWTGCKALKRLQLLGPGHPNTIGISKCLELRELTLNVASFNASSAFELLQMSQLQFIELQQKSESVETVSEAICLVLRQRALDVHGIQLHGYRPEQVDWLLKMQLNRCSHLKSLVISDSLFHGLDMQSLGTLPVLRHVTFWQCFDLRDSQVLHFAKACPHLRQLRLLDCRHLTSKMLYELCEWRCGIKRTSQPLELDLGNCQQLREEFEKHFLLQSSLVLVQSKQKHHPPQPLVQFHFLRPVIKQ</sequence>
<dbReference type="SUPFAM" id="SSF52047">
    <property type="entry name" value="RNI-like"/>
    <property type="match status" value="1"/>
</dbReference>
<keyword evidence="1" id="KW-1185">Reference proteome</keyword>
<dbReference type="Gene3D" id="3.80.10.10">
    <property type="entry name" value="Ribonuclease Inhibitor"/>
    <property type="match status" value="1"/>
</dbReference>
<dbReference type="OrthoDB" id="10257471at2759"/>
<dbReference type="RefSeq" id="XP_034114050.1">
    <property type="nucleotide sequence ID" value="XM_034258159.2"/>
</dbReference>
<dbReference type="GO" id="GO:0019005">
    <property type="term" value="C:SCF ubiquitin ligase complex"/>
    <property type="evidence" value="ECO:0007669"/>
    <property type="project" value="TreeGrafter"/>
</dbReference>
<name>A0A6P8XRV1_DROAB</name>
<evidence type="ECO:0000313" key="2">
    <source>
        <dbReference type="RefSeq" id="XP_034114050.1"/>
    </source>
</evidence>
<dbReference type="InterPro" id="IPR032675">
    <property type="entry name" value="LRR_dom_sf"/>
</dbReference>
<accession>A0A6P8XRV1</accession>
<organism evidence="1 2">
    <name type="scientific">Drosophila albomicans</name>
    <name type="common">Fruit fly</name>
    <dbReference type="NCBI Taxonomy" id="7291"/>
    <lineage>
        <taxon>Eukaryota</taxon>
        <taxon>Metazoa</taxon>
        <taxon>Ecdysozoa</taxon>
        <taxon>Arthropoda</taxon>
        <taxon>Hexapoda</taxon>
        <taxon>Insecta</taxon>
        <taxon>Pterygota</taxon>
        <taxon>Neoptera</taxon>
        <taxon>Endopterygota</taxon>
        <taxon>Diptera</taxon>
        <taxon>Brachycera</taxon>
        <taxon>Muscomorpha</taxon>
        <taxon>Ephydroidea</taxon>
        <taxon>Drosophilidae</taxon>
        <taxon>Drosophila</taxon>
    </lineage>
</organism>
<gene>
    <name evidence="2" type="primary">LOC117574338</name>
</gene>
<dbReference type="AlphaFoldDB" id="A0A6P8XRV1"/>
<evidence type="ECO:0000313" key="1">
    <source>
        <dbReference type="Proteomes" id="UP000515160"/>
    </source>
</evidence>